<dbReference type="PANTHER" id="PTHR31580">
    <property type="entry name" value="FILAMENT-LIKE PLANT PROTEIN 4"/>
    <property type="match status" value="1"/>
</dbReference>
<protein>
    <submittedName>
        <fullName evidence="5">Uncharacterized protein</fullName>
    </submittedName>
</protein>
<dbReference type="STRING" id="3871.A0A4P1QSV0"/>
<proteinExistence type="inferred from homology"/>
<keyword evidence="2 3" id="KW-0175">Coiled coil</keyword>
<dbReference type="EMBL" id="CM007377">
    <property type="protein sequence ID" value="OIV93869.1"/>
    <property type="molecule type" value="Genomic_DNA"/>
</dbReference>
<dbReference type="Gramene" id="OIV93869">
    <property type="protein sequence ID" value="OIV93869"/>
    <property type="gene ID" value="TanjilG_05572"/>
</dbReference>
<dbReference type="PANTHER" id="PTHR31580:SF22">
    <property type="entry name" value="FILAMENT-LIKE PLANT PROTEIN 7"/>
    <property type="match status" value="1"/>
</dbReference>
<evidence type="ECO:0000256" key="4">
    <source>
        <dbReference type="SAM" id="MobiDB-lite"/>
    </source>
</evidence>
<organism evidence="5 6">
    <name type="scientific">Lupinus angustifolius</name>
    <name type="common">Narrow-leaved blue lupine</name>
    <dbReference type="NCBI Taxonomy" id="3871"/>
    <lineage>
        <taxon>Eukaryota</taxon>
        <taxon>Viridiplantae</taxon>
        <taxon>Streptophyta</taxon>
        <taxon>Embryophyta</taxon>
        <taxon>Tracheophyta</taxon>
        <taxon>Spermatophyta</taxon>
        <taxon>Magnoliopsida</taxon>
        <taxon>eudicotyledons</taxon>
        <taxon>Gunneridae</taxon>
        <taxon>Pentapetalae</taxon>
        <taxon>rosids</taxon>
        <taxon>fabids</taxon>
        <taxon>Fabales</taxon>
        <taxon>Fabaceae</taxon>
        <taxon>Papilionoideae</taxon>
        <taxon>50 kb inversion clade</taxon>
        <taxon>genistoids sensu lato</taxon>
        <taxon>core genistoids</taxon>
        <taxon>Genisteae</taxon>
        <taxon>Lupinus</taxon>
    </lineage>
</organism>
<feature type="region of interest" description="Disordered" evidence="4">
    <location>
        <begin position="238"/>
        <end position="258"/>
    </location>
</feature>
<keyword evidence="6" id="KW-1185">Reference proteome</keyword>
<dbReference type="Proteomes" id="UP000188354">
    <property type="component" value="Chromosome LG17"/>
</dbReference>
<gene>
    <name evidence="5" type="ORF">TanjilG_05572</name>
</gene>
<evidence type="ECO:0000256" key="1">
    <source>
        <dbReference type="ARBA" id="ARBA00005921"/>
    </source>
</evidence>
<feature type="coiled-coil region" evidence="3">
    <location>
        <begin position="110"/>
        <end position="205"/>
    </location>
</feature>
<comment type="similarity">
    <text evidence="1">Belongs to the FPP family.</text>
</comment>
<evidence type="ECO:0000256" key="3">
    <source>
        <dbReference type="SAM" id="Coils"/>
    </source>
</evidence>
<dbReference type="InterPro" id="IPR008587">
    <property type="entry name" value="FPP_plant"/>
</dbReference>
<evidence type="ECO:0000256" key="2">
    <source>
        <dbReference type="ARBA" id="ARBA00023054"/>
    </source>
</evidence>
<reference evidence="5 6" key="1">
    <citation type="journal article" date="2017" name="Plant Biotechnol. J.">
        <title>A comprehensive draft genome sequence for lupin (Lupinus angustifolius), an emerging health food: insights into plant-microbe interactions and legume evolution.</title>
        <authorList>
            <person name="Hane J.K."/>
            <person name="Ming Y."/>
            <person name="Kamphuis L.G."/>
            <person name="Nelson M.N."/>
            <person name="Garg G."/>
            <person name="Atkins C.A."/>
            <person name="Bayer P.E."/>
            <person name="Bravo A."/>
            <person name="Bringans S."/>
            <person name="Cannon S."/>
            <person name="Edwards D."/>
            <person name="Foley R."/>
            <person name="Gao L.L."/>
            <person name="Harrison M.J."/>
            <person name="Huang W."/>
            <person name="Hurgobin B."/>
            <person name="Li S."/>
            <person name="Liu C.W."/>
            <person name="McGrath A."/>
            <person name="Morahan G."/>
            <person name="Murray J."/>
            <person name="Weller J."/>
            <person name="Jian J."/>
            <person name="Singh K.B."/>
        </authorList>
    </citation>
    <scope>NUCLEOTIDE SEQUENCE [LARGE SCALE GENOMIC DNA]</scope>
    <source>
        <strain evidence="6">cv. Tanjil</strain>
        <tissue evidence="5">Whole plant</tissue>
    </source>
</reference>
<feature type="coiled-coil region" evidence="3">
    <location>
        <begin position="26"/>
        <end position="60"/>
    </location>
</feature>
<dbReference type="AlphaFoldDB" id="A0A4P1QSV0"/>
<dbReference type="Pfam" id="PF05911">
    <property type="entry name" value="FPP"/>
    <property type="match status" value="1"/>
</dbReference>
<evidence type="ECO:0000313" key="5">
    <source>
        <dbReference type="EMBL" id="OIV93869.1"/>
    </source>
</evidence>
<evidence type="ECO:0000313" key="6">
    <source>
        <dbReference type="Proteomes" id="UP000188354"/>
    </source>
</evidence>
<sequence length="258" mass="30225">MDNKTWLWRKKSSEKTIIATYNANFVSKGNEEIQKLLADKEELEKDMKRVNDKLALALHDCNAKDELVRKQTKIAQEAMAGWEKADAEVLSMKKDHGEALQQRLVYEERVAHLERALNDCMQQLSFVREEQGQRIHDAVMKTSNEFEKECRVLEEQLSKTDKKLEKANMKNLYLNKSIFEKDKLIEDLKRQLTQAEANHSALVFRLESIENDNGSSLKYEVRVLEKELEIQNKEREFNRRTADVSHEHHLESVKKLPS</sequence>
<accession>A0A4P1QSV0</accession>
<name>A0A4P1QSV0_LUPAN</name>